<dbReference type="PROSITE" id="PS52016">
    <property type="entry name" value="TONB_DEPENDENT_REC_3"/>
    <property type="match status" value="1"/>
</dbReference>
<evidence type="ECO:0000313" key="15">
    <source>
        <dbReference type="Proteomes" id="UP000460626"/>
    </source>
</evidence>
<dbReference type="PANTHER" id="PTHR30069:SF40">
    <property type="entry name" value="TONB-DEPENDENT RECEPTOR NMB0964-RELATED"/>
    <property type="match status" value="1"/>
</dbReference>
<evidence type="ECO:0000256" key="10">
    <source>
        <dbReference type="SAM" id="MobiDB-lite"/>
    </source>
</evidence>
<dbReference type="PANTHER" id="PTHR30069">
    <property type="entry name" value="TONB-DEPENDENT OUTER MEMBRANE RECEPTOR"/>
    <property type="match status" value="1"/>
</dbReference>
<feature type="chain" id="PRO_5032892081" evidence="11">
    <location>
        <begin position="26"/>
        <end position="743"/>
    </location>
</feature>
<dbReference type="InterPro" id="IPR037066">
    <property type="entry name" value="Plug_dom_sf"/>
</dbReference>
<dbReference type="CDD" id="cd01347">
    <property type="entry name" value="ligand_gated_channel"/>
    <property type="match status" value="1"/>
</dbReference>
<keyword evidence="2 8" id="KW-0813">Transport</keyword>
<dbReference type="InterPro" id="IPR012910">
    <property type="entry name" value="Plug_dom"/>
</dbReference>
<dbReference type="GO" id="GO:0009279">
    <property type="term" value="C:cell outer membrane"/>
    <property type="evidence" value="ECO:0007669"/>
    <property type="project" value="UniProtKB-SubCell"/>
</dbReference>
<name>A0A845A1L0_9SPHN</name>
<organism evidence="14 15">
    <name type="scientific">Aurantiacibacter arachoides</name>
    <dbReference type="NCBI Taxonomy" id="1850444"/>
    <lineage>
        <taxon>Bacteria</taxon>
        <taxon>Pseudomonadati</taxon>
        <taxon>Pseudomonadota</taxon>
        <taxon>Alphaproteobacteria</taxon>
        <taxon>Sphingomonadales</taxon>
        <taxon>Erythrobacteraceae</taxon>
        <taxon>Aurantiacibacter</taxon>
    </lineage>
</organism>
<protein>
    <submittedName>
        <fullName evidence="14">TonB-dependent receptor</fullName>
    </submittedName>
</protein>
<evidence type="ECO:0000256" key="6">
    <source>
        <dbReference type="ARBA" id="ARBA00023136"/>
    </source>
</evidence>
<keyword evidence="4 8" id="KW-0812">Transmembrane</keyword>
<keyword evidence="5 9" id="KW-0798">TonB box</keyword>
<keyword evidence="15" id="KW-1185">Reference proteome</keyword>
<evidence type="ECO:0000256" key="11">
    <source>
        <dbReference type="SAM" id="SignalP"/>
    </source>
</evidence>
<comment type="caution">
    <text evidence="14">The sequence shown here is derived from an EMBL/GenBank/DDBJ whole genome shotgun (WGS) entry which is preliminary data.</text>
</comment>
<keyword evidence="11" id="KW-0732">Signal</keyword>
<dbReference type="Pfam" id="PF07715">
    <property type="entry name" value="Plug"/>
    <property type="match status" value="1"/>
</dbReference>
<evidence type="ECO:0000256" key="5">
    <source>
        <dbReference type="ARBA" id="ARBA00023077"/>
    </source>
</evidence>
<keyword evidence="3 8" id="KW-1134">Transmembrane beta strand</keyword>
<dbReference type="Proteomes" id="UP000460626">
    <property type="component" value="Unassembled WGS sequence"/>
</dbReference>
<feature type="region of interest" description="Disordered" evidence="10">
    <location>
        <begin position="27"/>
        <end position="59"/>
    </location>
</feature>
<feature type="signal peptide" evidence="11">
    <location>
        <begin position="1"/>
        <end position="25"/>
    </location>
</feature>
<proteinExistence type="inferred from homology"/>
<evidence type="ECO:0000259" key="13">
    <source>
        <dbReference type="Pfam" id="PF07715"/>
    </source>
</evidence>
<dbReference type="InterPro" id="IPR000531">
    <property type="entry name" value="Beta-barrel_TonB"/>
</dbReference>
<evidence type="ECO:0000256" key="1">
    <source>
        <dbReference type="ARBA" id="ARBA00004571"/>
    </source>
</evidence>
<evidence type="ECO:0000256" key="4">
    <source>
        <dbReference type="ARBA" id="ARBA00022692"/>
    </source>
</evidence>
<evidence type="ECO:0000313" key="14">
    <source>
        <dbReference type="EMBL" id="MXO94431.1"/>
    </source>
</evidence>
<dbReference type="Gene3D" id="2.40.170.20">
    <property type="entry name" value="TonB-dependent receptor, beta-barrel domain"/>
    <property type="match status" value="1"/>
</dbReference>
<keyword evidence="14" id="KW-0675">Receptor</keyword>
<dbReference type="Gene3D" id="2.170.130.10">
    <property type="entry name" value="TonB-dependent receptor, plug domain"/>
    <property type="match status" value="1"/>
</dbReference>
<comment type="subcellular location">
    <subcellularLocation>
        <location evidence="1 8">Cell outer membrane</location>
        <topology evidence="1 8">Multi-pass membrane protein</topology>
    </subcellularLocation>
</comment>
<gene>
    <name evidence="14" type="ORF">GRI62_12575</name>
</gene>
<dbReference type="OrthoDB" id="9795928at2"/>
<dbReference type="GO" id="GO:0015344">
    <property type="term" value="F:siderophore uptake transmembrane transporter activity"/>
    <property type="evidence" value="ECO:0007669"/>
    <property type="project" value="TreeGrafter"/>
</dbReference>
<keyword evidence="7 8" id="KW-0998">Cell outer membrane</keyword>
<accession>A0A845A1L0</accession>
<dbReference type="EMBL" id="WTYH01000001">
    <property type="protein sequence ID" value="MXO94431.1"/>
    <property type="molecule type" value="Genomic_DNA"/>
</dbReference>
<dbReference type="InterPro" id="IPR039426">
    <property type="entry name" value="TonB-dep_rcpt-like"/>
</dbReference>
<evidence type="ECO:0000256" key="3">
    <source>
        <dbReference type="ARBA" id="ARBA00022452"/>
    </source>
</evidence>
<reference evidence="14 15" key="1">
    <citation type="submission" date="2019-12" db="EMBL/GenBank/DDBJ databases">
        <title>Genomic-based taxomic classification of the family Erythrobacteraceae.</title>
        <authorList>
            <person name="Xu L."/>
        </authorList>
    </citation>
    <scope>NUCLEOTIDE SEQUENCE [LARGE SCALE GENOMIC DNA]</scope>
    <source>
        <strain evidence="14 15">RC4-10-4</strain>
    </source>
</reference>
<sequence length="743" mass="79047">MKFTPATFLLSAAIPLFATPLAAMAQEASPAPLAQDDTRDPTPQSGDQSGPQEPGSDDLHSIYVTAAGVDRLDIVAGSSVVTGVALQRESSGQIGEVLASLPGVSATSFAPGASRPVLRGFGGERVRVLSDGTGSLDASSTSADHAVAVDPLIADRVEVLRGPAVLLYGSQAIGGAVNVITKRIPPRLPDEAVHVDALAGMDTASDLREVGASIDAPIGGGFAVHVDGSHRVTNDLEIPGFVASPFLRADLLADADEEEEEGHLEEAAELREAANARGVLPNSFTEATSAGAGVAWFSGASNIGASFGYYDTTYGIPGLPGIGHVHHDEGEDVIDGEEEDHGEEHGEENVSIGLRQYRADLRGELDLGSGFFDSVQTRLGWSDYTHTEFEGEETGTVFDVEGVEGRVELVQSRRALGAGGWRGSTGVQYSHVDFQALGEEAFVPPNVTESFAVFGLQEFDFDALEIEVGARYENTSIDAETFGLGDVSRDFGTFSAAVGAGYTLFDDFRVGLNASRTERAPSAQELFADGPHLATQQFEIGNPGLATESSWGGEAYLRGSVGPVQVNATLYRNWFDDFIYLSATGEEEDGLAVFAFLQQDADQWGFEAQATFPIIETGGFELLGDLRADYTRATLDSGEPVPRIPPLSLYGALEARLDHVDLRGEVEWHDEQDRVAPLEAPTDGYTMVNASIAWHPLEGNDNIVVMAQVNNILDEDARRAASFTKDFVPLAGRNFRLSVRTSF</sequence>
<dbReference type="InterPro" id="IPR036942">
    <property type="entry name" value="Beta-barrel_TonB_sf"/>
</dbReference>
<dbReference type="Pfam" id="PF00593">
    <property type="entry name" value="TonB_dep_Rec_b-barrel"/>
    <property type="match status" value="1"/>
</dbReference>
<feature type="domain" description="TonB-dependent receptor-like beta-barrel" evidence="12">
    <location>
        <begin position="349"/>
        <end position="712"/>
    </location>
</feature>
<dbReference type="RefSeq" id="WP_131451071.1">
    <property type="nucleotide sequence ID" value="NZ_BMJK01000001.1"/>
</dbReference>
<evidence type="ECO:0000256" key="7">
    <source>
        <dbReference type="ARBA" id="ARBA00023237"/>
    </source>
</evidence>
<evidence type="ECO:0000256" key="8">
    <source>
        <dbReference type="PROSITE-ProRule" id="PRU01360"/>
    </source>
</evidence>
<keyword evidence="6 8" id="KW-0472">Membrane</keyword>
<dbReference type="AlphaFoldDB" id="A0A845A1L0"/>
<dbReference type="SUPFAM" id="SSF56935">
    <property type="entry name" value="Porins"/>
    <property type="match status" value="1"/>
</dbReference>
<dbReference type="GO" id="GO:0044718">
    <property type="term" value="P:siderophore transmembrane transport"/>
    <property type="evidence" value="ECO:0007669"/>
    <property type="project" value="TreeGrafter"/>
</dbReference>
<evidence type="ECO:0000259" key="12">
    <source>
        <dbReference type="Pfam" id="PF00593"/>
    </source>
</evidence>
<evidence type="ECO:0000256" key="2">
    <source>
        <dbReference type="ARBA" id="ARBA00022448"/>
    </source>
</evidence>
<evidence type="ECO:0000256" key="9">
    <source>
        <dbReference type="RuleBase" id="RU003357"/>
    </source>
</evidence>
<feature type="compositionally biased region" description="Polar residues" evidence="10">
    <location>
        <begin position="41"/>
        <end position="51"/>
    </location>
</feature>
<feature type="domain" description="TonB-dependent receptor plug" evidence="13">
    <location>
        <begin position="73"/>
        <end position="176"/>
    </location>
</feature>
<comment type="similarity">
    <text evidence="8 9">Belongs to the TonB-dependent receptor family.</text>
</comment>